<feature type="transmembrane region" description="Helical" evidence="15">
    <location>
        <begin position="975"/>
        <end position="999"/>
    </location>
</feature>
<dbReference type="PANTHER" id="PTHR24223">
    <property type="entry name" value="ATP-BINDING CASSETTE SUB-FAMILY C"/>
    <property type="match status" value="1"/>
</dbReference>
<comment type="caution">
    <text evidence="18">The sequence shown here is derived from an EMBL/GenBank/DDBJ whole genome shotgun (WGS) entry which is preliminary data.</text>
</comment>
<dbReference type="Pfam" id="PF22099">
    <property type="entry name" value="MRS2-like"/>
    <property type="match status" value="1"/>
</dbReference>
<evidence type="ECO:0000256" key="1">
    <source>
        <dbReference type="ARBA" id="ARBA00004370"/>
    </source>
</evidence>
<feature type="transmembrane region" description="Helical" evidence="15">
    <location>
        <begin position="384"/>
        <end position="405"/>
    </location>
</feature>
<dbReference type="EC" id="7.6.2.2" evidence="4"/>
<dbReference type="Proteomes" id="UP000685013">
    <property type="component" value="Chromosome 1"/>
</dbReference>
<dbReference type="PROSITE" id="PS50893">
    <property type="entry name" value="ABC_TRANSPORTER_2"/>
    <property type="match status" value="2"/>
</dbReference>
<keyword evidence="10" id="KW-1278">Translocase</keyword>
<dbReference type="PROSITE" id="PS00211">
    <property type="entry name" value="ABC_TRANSPORTER_1"/>
    <property type="match status" value="2"/>
</dbReference>
<evidence type="ECO:0000256" key="6">
    <source>
        <dbReference type="ARBA" id="ARBA00022692"/>
    </source>
</evidence>
<evidence type="ECO:0000256" key="13">
    <source>
        <dbReference type="ARBA" id="ARBA00034018"/>
    </source>
</evidence>
<dbReference type="FunFam" id="1.20.1560.10:FF:000037">
    <property type="entry name" value="ATP-binding cassette subfamily C member 10"/>
    <property type="match status" value="1"/>
</dbReference>
<evidence type="ECO:0000256" key="14">
    <source>
        <dbReference type="SAM" id="Coils"/>
    </source>
</evidence>
<dbReference type="EMBL" id="JAGKQH010000001">
    <property type="protein sequence ID" value="KAG6606841.1"/>
    <property type="molecule type" value="Genomic_DNA"/>
</dbReference>
<dbReference type="FunFam" id="2.40.128.330:FF:000001">
    <property type="entry name" value="Magnesium transporter MRS2-1"/>
    <property type="match status" value="1"/>
</dbReference>
<feature type="coiled-coil region" evidence="14">
    <location>
        <begin position="229"/>
        <end position="256"/>
    </location>
</feature>
<dbReference type="Pfam" id="PF00005">
    <property type="entry name" value="ABC_tran"/>
    <property type="match status" value="2"/>
</dbReference>
<keyword evidence="14" id="KW-0175">Coiled coil</keyword>
<evidence type="ECO:0000256" key="4">
    <source>
        <dbReference type="ARBA" id="ARBA00012191"/>
    </source>
</evidence>
<feature type="transmembrane region" description="Helical" evidence="15">
    <location>
        <begin position="851"/>
        <end position="877"/>
    </location>
</feature>
<evidence type="ECO:0000256" key="5">
    <source>
        <dbReference type="ARBA" id="ARBA00022448"/>
    </source>
</evidence>
<evidence type="ECO:0000256" key="7">
    <source>
        <dbReference type="ARBA" id="ARBA00022737"/>
    </source>
</evidence>
<accession>A0AAV6P428</accession>
<feature type="transmembrane region" description="Helical" evidence="15">
    <location>
        <begin position="536"/>
        <end position="558"/>
    </location>
</feature>
<evidence type="ECO:0000256" key="8">
    <source>
        <dbReference type="ARBA" id="ARBA00022741"/>
    </source>
</evidence>
<evidence type="ECO:0000313" key="19">
    <source>
        <dbReference type="Proteomes" id="UP000685013"/>
    </source>
</evidence>
<evidence type="ECO:0000256" key="10">
    <source>
        <dbReference type="ARBA" id="ARBA00022967"/>
    </source>
</evidence>
<name>A0AAV6P428_9ROSI</name>
<dbReference type="GO" id="GO:0016020">
    <property type="term" value="C:membrane"/>
    <property type="evidence" value="ECO:0007669"/>
    <property type="project" value="UniProtKB-SubCell"/>
</dbReference>
<feature type="non-terminal residue" evidence="18">
    <location>
        <position position="1"/>
    </location>
</feature>
<dbReference type="GO" id="GO:0008559">
    <property type="term" value="F:ABC-type xenobiotic transporter activity"/>
    <property type="evidence" value="ECO:0007669"/>
    <property type="project" value="UniProtKB-EC"/>
</dbReference>
<keyword evidence="12 15" id="KW-0472">Membrane</keyword>
<feature type="domain" description="ABC transmembrane type-1" evidence="17">
    <location>
        <begin position="729"/>
        <end position="1004"/>
    </location>
</feature>
<feature type="transmembrane region" description="Helical" evidence="15">
    <location>
        <begin position="945"/>
        <end position="969"/>
    </location>
</feature>
<dbReference type="InterPro" id="IPR050173">
    <property type="entry name" value="ABC_transporter_C-like"/>
</dbReference>
<dbReference type="PROSITE" id="PS50929">
    <property type="entry name" value="ABC_TM1F"/>
    <property type="match status" value="2"/>
</dbReference>
<evidence type="ECO:0000256" key="11">
    <source>
        <dbReference type="ARBA" id="ARBA00022989"/>
    </source>
</evidence>
<dbReference type="CDD" id="cd03250">
    <property type="entry name" value="ABCC_MRP_domain1"/>
    <property type="match status" value="1"/>
</dbReference>
<feature type="transmembrane region" description="Helical" evidence="15">
    <location>
        <begin position="1571"/>
        <end position="1594"/>
    </location>
</feature>
<keyword evidence="5" id="KW-0813">Transport</keyword>
<dbReference type="CDD" id="cd18598">
    <property type="entry name" value="ABC_6TM_MRP7_D1_like"/>
    <property type="match status" value="1"/>
</dbReference>
<dbReference type="InterPro" id="IPR003593">
    <property type="entry name" value="AAA+_ATPase"/>
</dbReference>
<feature type="domain" description="ABC transmembrane type-1" evidence="17">
    <location>
        <begin position="1342"/>
        <end position="1628"/>
    </location>
</feature>
<feature type="transmembrane region" description="Helical" evidence="15">
    <location>
        <begin position="598"/>
        <end position="617"/>
    </location>
</feature>
<dbReference type="FunFam" id="3.40.50.300:FF:000973">
    <property type="entry name" value="Multidrug resistance-associated protein 4"/>
    <property type="match status" value="1"/>
</dbReference>
<sequence>MADLKERLLPPKPASAINVRETVNNRPSASGRVPFQGVDVLGLKKRGQGLRSWIRVDSSGNSQIIEIDKFTVMRRCDLPARDLRLLDPLFVYPSTILGREKAIVVNLEQIRCIITAEEVLLLNSLDSYVLQYVVELQRRLKTTGVDEVWQNDGNHGADLNRRRGSRNFDNLFANTTSPDYLPFEFRALEVALEAACTFLDSQAAELEIEAYPLLDELTSKISTLNLERVRRLKSRLVALTRRVQKVRDEIEQLMDDDGDMAEMYLTEKKMRMESFVYGDQSVTGYRPIDGASISAPVSPVSSPPETRKLEKSLSIARSRHESMRSSESATESIEELEMLLEAYFVVIDSTLNKLTSLKEYIDDTEDFINIQLDNVRNQLIQFELLLTTATFVVAIFGVVAGIFGMNFEIPMFGNPDAFKWVLLITGGLHSAAAMTTMAGWFLLPVCPQSPYVWNGHRFSKCFMNLTLGFGVNVLTVTITVLLGLTLKNDGRRRRNFQKNLLEKTFFYVLPAIGLFLSLLDMMFLLRKLLTGDVVEYHEWLATASLFAVWTCTAIFANCSNFKHIFTNKMLCSWWIVRAIFGILVFVSTYANFEILRSLNYSFVILLDVVFGASGFIIRSEQAKSSSMEDSLLSVDVDLEESLMGNNKEDKQSCWNLLTFNSIMSVMNDGVKKQLSFEDLLQLPTDMDPSFCHNKLLICWKGQYSRNGSNPSFFWAICRAYGWPYVSLGLLKVLNDCLSFVGPMLLNRLIRFLQQGSRTSDGYFLAISLGLTSIFKSFLDTQYTFHLSKLKLKLRSSIMTIIYQKCLSISLAERSQFSSGEIQTFMSVDTDRTVNLCNSFHDMWSLPLQIGVALYLLYVQVKFAFLSGIAITILLIPVNKWISEMIARATEEMMKQKDERIRRTGEILTHIHTLKTHGWELLFSDWLMKTRSLEVSYLSTRKYLDAWCVFFWATTPTLFSLFTFGLFSLLGYKLDAATVFTCLALFNTLISPLNSFPWVINGMIDAIISLRRLTRFLSCIEPDRTNISPSPIINNDQAESDVKETAVFMSNACSSWSSSKEVEPNILLNNLTLEIYKGSFVAVIGEVGSGKTSLLSAILGEMRLLHGSVHATRSISYVSQVPWILSGTIRDNILFGKDYDPQRYWDTLWACALDVDISLMAGGDMAQIGERGVNLSGGQRARLAMARALYHGVDILMLDDVLSAVDAQVADWILRNAILGPLAQKRTRILSTHNHQAIYSADMVIVMDKGKLKWVGNPSNLSGSSYVAFSKSNELDTTVRIQGQNGQIIERTDTHKHLVDEKNDMNTPNGVTETIDDEMRKEGRVQFSVYKNYAAFCGWFITIIICISAFLMQASRNGNDLWLSFWVDAAGRSQMDSPTTFYLVTLCIFCIINSFFTLLRAFSFAFGGLQAAVKVHDTLLNKLIHAPIQFFYQTPGGRILNRLSSDLYTIDDSLPFILNILLANFVGLLGIAIVLSYVQVFFLLLLLPFGYIYSKLQFFYRSTARELRRLDSVSRSPIYSSFTEILDGSATIRAFKCEDFFFTRFTKHIILYQQTSFSETTASLWLSLRLQLLAGSIISFIAVTAVIGSLGNLSINFGTPGLVGLALSYAAPIVSLLGNFLTSFTETEKEMVSMERALQYIDIPQEDLDGCRCLDSEWPYQGRIEFQNVTLRYKPSLPAALRDISFTILGGAQVGIIGRTGAGKSSILNSLFRLMPICAGHILVDGTDIAEVPVRDLRTRFAVVPQTPFLFEGTLRENLDPFHLYDDQKILEALERCYIKREIEAAGGLDFHVKESGLSFSVGQRQLLCLARALLKSSKVLCLDECTANVDTQTASLLQNAISNECRGITVVTIAHRISTVLNMDDILILDYGILVEQGSPQALLKNESSKFSSFVKASNM</sequence>
<evidence type="ECO:0000256" key="9">
    <source>
        <dbReference type="ARBA" id="ARBA00022840"/>
    </source>
</evidence>
<dbReference type="InterPro" id="IPR003439">
    <property type="entry name" value="ABC_transporter-like_ATP-bd"/>
</dbReference>
<feature type="domain" description="ABC transporter" evidence="16">
    <location>
        <begin position="1041"/>
        <end position="1273"/>
    </location>
</feature>
<comment type="similarity">
    <text evidence="2">Belongs to the CorA metal ion transporter (MIT) (TC 1.A.35.5) family.</text>
</comment>
<evidence type="ECO:0000259" key="17">
    <source>
        <dbReference type="PROSITE" id="PS50929"/>
    </source>
</evidence>
<evidence type="ECO:0000313" key="18">
    <source>
        <dbReference type="EMBL" id="KAG6606841.1"/>
    </source>
</evidence>
<dbReference type="CDD" id="cd12823">
    <property type="entry name" value="Mrs2_Mfm1p-like"/>
    <property type="match status" value="1"/>
</dbReference>
<dbReference type="SMART" id="SM00382">
    <property type="entry name" value="AAA"/>
    <property type="match status" value="2"/>
</dbReference>
<dbReference type="CDD" id="cd18605">
    <property type="entry name" value="ABC_6TM_MRP7_D2_like"/>
    <property type="match status" value="1"/>
</dbReference>
<dbReference type="PANTHER" id="PTHR24223:SF330">
    <property type="entry name" value="ATP-BINDING CASSETTE SUB-FAMILY C MEMBER 10"/>
    <property type="match status" value="1"/>
</dbReference>
<feature type="transmembrane region" description="Helical" evidence="15">
    <location>
        <begin position="1332"/>
        <end position="1353"/>
    </location>
</feature>
<feature type="transmembrane region" description="Helical" evidence="15">
    <location>
        <begin position="1480"/>
        <end position="1499"/>
    </location>
</feature>
<evidence type="ECO:0000256" key="15">
    <source>
        <dbReference type="SAM" id="Phobius"/>
    </source>
</evidence>
<comment type="subcellular location">
    <subcellularLocation>
        <location evidence="1">Membrane</location>
    </subcellularLocation>
</comment>
<evidence type="ECO:0000256" key="3">
    <source>
        <dbReference type="ARBA" id="ARBA00009726"/>
    </source>
</evidence>
<evidence type="ECO:0000256" key="2">
    <source>
        <dbReference type="ARBA" id="ARBA00007535"/>
    </source>
</evidence>
<keyword evidence="19" id="KW-1185">Reference proteome</keyword>
<dbReference type="InterPro" id="IPR011527">
    <property type="entry name" value="ABC1_TM_dom"/>
</dbReference>
<feature type="domain" description="ABC transporter" evidence="16">
    <location>
        <begin position="1663"/>
        <end position="1896"/>
    </location>
</feature>
<feature type="transmembrane region" description="Helical" evidence="15">
    <location>
        <begin position="1380"/>
        <end position="1398"/>
    </location>
</feature>
<reference evidence="18 19" key="1">
    <citation type="journal article" date="2021" name="Hortic Res">
        <title>The domestication of Cucurbita argyrosperma as revealed by the genome of its wild relative.</title>
        <authorList>
            <person name="Barrera-Redondo J."/>
            <person name="Sanchez-de la Vega G."/>
            <person name="Aguirre-Liguori J.A."/>
            <person name="Castellanos-Morales G."/>
            <person name="Gutierrez-Guerrero Y.T."/>
            <person name="Aguirre-Dugua X."/>
            <person name="Aguirre-Planter E."/>
            <person name="Tenaillon M.I."/>
            <person name="Lira-Saade R."/>
            <person name="Eguiarte L.E."/>
        </authorList>
    </citation>
    <scope>NUCLEOTIDE SEQUENCE [LARGE SCALE GENOMIC DNA]</scope>
    <source>
        <strain evidence="18">JBR-2021</strain>
    </source>
</reference>
<keyword evidence="6 15" id="KW-0812">Transmembrane</keyword>
<dbReference type="GO" id="GO:0016887">
    <property type="term" value="F:ATP hydrolysis activity"/>
    <property type="evidence" value="ECO:0007669"/>
    <property type="project" value="InterPro"/>
</dbReference>
<dbReference type="InterPro" id="IPR039204">
    <property type="entry name" value="MRS2-like"/>
</dbReference>
<keyword evidence="7" id="KW-0677">Repeat</keyword>
<dbReference type="CDD" id="cd03244">
    <property type="entry name" value="ABCC_MRP_domain2"/>
    <property type="match status" value="1"/>
</dbReference>
<comment type="catalytic activity">
    <reaction evidence="13">
        <text>ATP + H2O + xenobioticSide 1 = ADP + phosphate + xenobioticSide 2.</text>
        <dbReference type="EC" id="7.6.2.2"/>
    </reaction>
</comment>
<feature type="transmembrane region" description="Helical" evidence="15">
    <location>
        <begin position="1600"/>
        <end position="1620"/>
    </location>
</feature>
<dbReference type="InterPro" id="IPR017871">
    <property type="entry name" value="ABC_transporter-like_CS"/>
</dbReference>
<protein>
    <recommendedName>
        <fullName evidence="4">ABC-type xenobiotic transporter</fullName>
        <ecNumber evidence="4">7.6.2.2</ecNumber>
    </recommendedName>
</protein>
<gene>
    <name evidence="18" type="primary">ABCC13</name>
    <name evidence="18" type="ORF">SDJN03_00183</name>
</gene>
<comment type="similarity">
    <text evidence="3">Belongs to the ABC transporter superfamily. ABCC family. Conjugate transporter (TC 3.A.1.208) subfamily.</text>
</comment>
<feature type="transmembrane region" description="Helical" evidence="15">
    <location>
        <begin position="417"/>
        <end position="442"/>
    </location>
</feature>
<keyword evidence="9" id="KW-0067">ATP-binding</keyword>
<evidence type="ECO:0000259" key="16">
    <source>
        <dbReference type="PROSITE" id="PS50893"/>
    </source>
</evidence>
<feature type="transmembrane region" description="Helical" evidence="15">
    <location>
        <begin position="462"/>
        <end position="484"/>
    </location>
</feature>
<evidence type="ECO:0000256" key="12">
    <source>
        <dbReference type="ARBA" id="ARBA00023136"/>
    </source>
</evidence>
<dbReference type="GO" id="GO:0015095">
    <property type="term" value="F:magnesium ion transmembrane transporter activity"/>
    <property type="evidence" value="ECO:0007669"/>
    <property type="project" value="UniProtKB-ARBA"/>
</dbReference>
<dbReference type="FunFam" id="3.40.50.300:FF:000630">
    <property type="entry name" value="ATP-binding cassette (ABC) transporter, putative"/>
    <property type="match status" value="1"/>
</dbReference>
<dbReference type="Pfam" id="PF00664">
    <property type="entry name" value="ABC_membrane"/>
    <property type="match status" value="2"/>
</dbReference>
<keyword evidence="11 15" id="KW-1133">Transmembrane helix</keyword>
<proteinExistence type="inferred from homology"/>
<feature type="transmembrane region" description="Helical" evidence="15">
    <location>
        <begin position="1455"/>
        <end position="1474"/>
    </location>
</feature>
<feature type="transmembrane region" description="Helical" evidence="15">
    <location>
        <begin position="570"/>
        <end position="592"/>
    </location>
</feature>
<dbReference type="GO" id="GO:0005524">
    <property type="term" value="F:ATP binding"/>
    <property type="evidence" value="ECO:0007669"/>
    <property type="project" value="UniProtKB-KW"/>
</dbReference>
<dbReference type="FunFam" id="1.20.1560.10:FF:000002">
    <property type="entry name" value="ABC transporter C family member 5"/>
    <property type="match status" value="1"/>
</dbReference>
<keyword evidence="8" id="KW-0547">Nucleotide-binding</keyword>
<feature type="transmembrane region" description="Helical" evidence="15">
    <location>
        <begin position="505"/>
        <end position="524"/>
    </location>
</feature>
<feature type="transmembrane region" description="Helical" evidence="15">
    <location>
        <begin position="761"/>
        <end position="778"/>
    </location>
</feature>
<organism evidence="18 19">
    <name type="scientific">Cucurbita argyrosperma subsp. sororia</name>
    <dbReference type="NCBI Taxonomy" id="37648"/>
    <lineage>
        <taxon>Eukaryota</taxon>
        <taxon>Viridiplantae</taxon>
        <taxon>Streptophyta</taxon>
        <taxon>Embryophyta</taxon>
        <taxon>Tracheophyta</taxon>
        <taxon>Spermatophyta</taxon>
        <taxon>Magnoliopsida</taxon>
        <taxon>eudicotyledons</taxon>
        <taxon>Gunneridae</taxon>
        <taxon>Pentapetalae</taxon>
        <taxon>rosids</taxon>
        <taxon>fabids</taxon>
        <taxon>Cucurbitales</taxon>
        <taxon>Cucurbitaceae</taxon>
        <taxon>Cucurbiteae</taxon>
        <taxon>Cucurbita</taxon>
    </lineage>
</organism>